<dbReference type="KEGG" id="ipa:Isop_1589"/>
<accession>E8QZN7</accession>
<dbReference type="AlphaFoldDB" id="E8QZN7"/>
<dbReference type="STRING" id="575540.Isop_1589"/>
<dbReference type="InterPro" id="IPR051785">
    <property type="entry name" value="MMCE/EMCE_epimerase"/>
</dbReference>
<dbReference type="PROSITE" id="PS51819">
    <property type="entry name" value="VOC"/>
    <property type="match status" value="1"/>
</dbReference>
<dbReference type="Pfam" id="PF13669">
    <property type="entry name" value="Glyoxalase_4"/>
    <property type="match status" value="1"/>
</dbReference>
<evidence type="ECO:0000259" key="3">
    <source>
        <dbReference type="PROSITE" id="PS51819"/>
    </source>
</evidence>
<reference evidence="4 5" key="2">
    <citation type="journal article" date="2011" name="Stand. Genomic Sci.">
        <title>Complete genome sequence of Isosphaera pallida type strain (IS1B).</title>
        <authorList>
            <consortium name="US DOE Joint Genome Institute (JGI-PGF)"/>
            <person name="Goker M."/>
            <person name="Cleland D."/>
            <person name="Saunders E."/>
            <person name="Lapidus A."/>
            <person name="Nolan M."/>
            <person name="Lucas S."/>
            <person name="Hammon N."/>
            <person name="Deshpande S."/>
            <person name="Cheng J.F."/>
            <person name="Tapia R."/>
            <person name="Han C."/>
            <person name="Goodwin L."/>
            <person name="Pitluck S."/>
            <person name="Liolios K."/>
            <person name="Pagani I."/>
            <person name="Ivanova N."/>
            <person name="Mavromatis K."/>
            <person name="Pati A."/>
            <person name="Chen A."/>
            <person name="Palaniappan K."/>
            <person name="Land M."/>
            <person name="Hauser L."/>
            <person name="Chang Y.J."/>
            <person name="Jeffries C.D."/>
            <person name="Detter J.C."/>
            <person name="Beck B."/>
            <person name="Woyke T."/>
            <person name="Bristow J."/>
            <person name="Eisen J.A."/>
            <person name="Markowitz V."/>
            <person name="Hugenholtz P."/>
            <person name="Kyrpides N.C."/>
            <person name="Klenk H.P."/>
        </authorList>
    </citation>
    <scope>NUCLEOTIDE SEQUENCE [LARGE SCALE GENOMIC DNA]</scope>
    <source>
        <strain evidence="5">ATCC 43644 / DSM 9630 / IS1B</strain>
    </source>
</reference>
<comment type="similarity">
    <text evidence="1">Belongs to the methylmalonyl-CoA epimerase family.</text>
</comment>
<dbReference type="HOGENOM" id="CLU_046006_5_2_0"/>
<keyword evidence="2" id="KW-0479">Metal-binding</keyword>
<keyword evidence="4" id="KW-0413">Isomerase</keyword>
<dbReference type="CDD" id="cd07249">
    <property type="entry name" value="MMCE"/>
    <property type="match status" value="1"/>
</dbReference>
<dbReference type="RefSeq" id="WP_013564461.1">
    <property type="nucleotide sequence ID" value="NC_014962.1"/>
</dbReference>
<dbReference type="Proteomes" id="UP000008631">
    <property type="component" value="Chromosome"/>
</dbReference>
<reference key="1">
    <citation type="submission" date="2010-11" db="EMBL/GenBank/DDBJ databases">
        <title>The complete sequence of chromosome of Isophaera pallida ATCC 43644.</title>
        <authorList>
            <consortium name="US DOE Joint Genome Institute (JGI-PGF)"/>
            <person name="Lucas S."/>
            <person name="Copeland A."/>
            <person name="Lapidus A."/>
            <person name="Bruce D."/>
            <person name="Goodwin L."/>
            <person name="Pitluck S."/>
            <person name="Kyrpides N."/>
            <person name="Mavromatis K."/>
            <person name="Pagani I."/>
            <person name="Ivanova N."/>
            <person name="Saunders E."/>
            <person name="Brettin T."/>
            <person name="Detter J.C."/>
            <person name="Han C."/>
            <person name="Tapia R."/>
            <person name="Land M."/>
            <person name="Hauser L."/>
            <person name="Markowitz V."/>
            <person name="Cheng J.-F."/>
            <person name="Hugenholtz P."/>
            <person name="Woyke T."/>
            <person name="Wu D."/>
            <person name="Eisen J.A."/>
        </authorList>
    </citation>
    <scope>NUCLEOTIDE SEQUENCE</scope>
    <source>
        <strain>ATCC 43644</strain>
    </source>
</reference>
<sequence>MQPVQDVNHLGIAVRSIDAHRQFYETCLGAVFESIEEVPDQKVRVAFLKVGGVHIELLEPTAEDSPISKFLEKKGEGLHHVAYTVTDLKAKLAELREAGVALLDQTPRAGSRGMAIAFLHPKAGLGVLTELCQPAGSHAASA</sequence>
<dbReference type="NCBIfam" id="TIGR03081">
    <property type="entry name" value="metmalonyl_epim"/>
    <property type="match status" value="1"/>
</dbReference>
<dbReference type="InterPro" id="IPR017515">
    <property type="entry name" value="MeMalonyl-CoA_epimerase"/>
</dbReference>
<dbReference type="PANTHER" id="PTHR43048:SF3">
    <property type="entry name" value="METHYLMALONYL-COA EPIMERASE, MITOCHONDRIAL"/>
    <property type="match status" value="1"/>
</dbReference>
<organism evidence="4 5">
    <name type="scientific">Isosphaera pallida (strain ATCC 43644 / DSM 9630 / IS1B)</name>
    <dbReference type="NCBI Taxonomy" id="575540"/>
    <lineage>
        <taxon>Bacteria</taxon>
        <taxon>Pseudomonadati</taxon>
        <taxon>Planctomycetota</taxon>
        <taxon>Planctomycetia</taxon>
        <taxon>Isosphaerales</taxon>
        <taxon>Isosphaeraceae</taxon>
        <taxon>Isosphaera</taxon>
    </lineage>
</organism>
<dbReference type="Gene3D" id="3.10.180.10">
    <property type="entry name" value="2,3-Dihydroxybiphenyl 1,2-Dioxygenase, domain 1"/>
    <property type="match status" value="1"/>
</dbReference>
<evidence type="ECO:0000256" key="1">
    <source>
        <dbReference type="ARBA" id="ARBA00009308"/>
    </source>
</evidence>
<dbReference type="OrthoDB" id="9788468at2"/>
<dbReference type="InterPro" id="IPR029068">
    <property type="entry name" value="Glyas_Bleomycin-R_OHBP_Dase"/>
</dbReference>
<dbReference type="SUPFAM" id="SSF54593">
    <property type="entry name" value="Glyoxalase/Bleomycin resistance protein/Dihydroxybiphenyl dioxygenase"/>
    <property type="match status" value="1"/>
</dbReference>
<dbReference type="InterPro" id="IPR037523">
    <property type="entry name" value="VOC_core"/>
</dbReference>
<dbReference type="GO" id="GO:0046491">
    <property type="term" value="P:L-methylmalonyl-CoA metabolic process"/>
    <property type="evidence" value="ECO:0007669"/>
    <property type="project" value="TreeGrafter"/>
</dbReference>
<proteinExistence type="inferred from homology"/>
<gene>
    <name evidence="4" type="ordered locus">Isop_1589</name>
</gene>
<feature type="domain" description="VOC" evidence="3">
    <location>
        <begin position="6"/>
        <end position="134"/>
    </location>
</feature>
<dbReference type="EMBL" id="CP002353">
    <property type="protein sequence ID" value="ADV62173.1"/>
    <property type="molecule type" value="Genomic_DNA"/>
</dbReference>
<dbReference type="GO" id="GO:0004493">
    <property type="term" value="F:methylmalonyl-CoA epimerase activity"/>
    <property type="evidence" value="ECO:0007669"/>
    <property type="project" value="UniProtKB-EC"/>
</dbReference>
<dbReference type="PANTHER" id="PTHR43048">
    <property type="entry name" value="METHYLMALONYL-COA EPIMERASE"/>
    <property type="match status" value="1"/>
</dbReference>
<name>E8QZN7_ISOPI</name>
<dbReference type="eggNOG" id="COG0346">
    <property type="taxonomic scope" value="Bacteria"/>
</dbReference>
<dbReference type="EC" id="5.1.99.1" evidence="4"/>
<protein>
    <submittedName>
        <fullName evidence="4">Methylmalonyl-CoA epimerase</fullName>
        <ecNumber evidence="4">5.1.99.1</ecNumber>
    </submittedName>
</protein>
<dbReference type="InParanoid" id="E8QZN7"/>
<keyword evidence="5" id="KW-1185">Reference proteome</keyword>
<evidence type="ECO:0000313" key="4">
    <source>
        <dbReference type="EMBL" id="ADV62173.1"/>
    </source>
</evidence>
<dbReference type="GO" id="GO:0046872">
    <property type="term" value="F:metal ion binding"/>
    <property type="evidence" value="ECO:0007669"/>
    <property type="project" value="UniProtKB-KW"/>
</dbReference>
<evidence type="ECO:0000256" key="2">
    <source>
        <dbReference type="ARBA" id="ARBA00022723"/>
    </source>
</evidence>
<evidence type="ECO:0000313" key="5">
    <source>
        <dbReference type="Proteomes" id="UP000008631"/>
    </source>
</evidence>